<protein>
    <submittedName>
        <fullName evidence="6">Uncharacterized protein</fullName>
    </submittedName>
</protein>
<evidence type="ECO:0000313" key="6">
    <source>
        <dbReference type="EMBL" id="KAH9325453.1"/>
    </source>
</evidence>
<proteinExistence type="predicted"/>
<evidence type="ECO:0000313" key="7">
    <source>
        <dbReference type="Proteomes" id="UP000824469"/>
    </source>
</evidence>
<dbReference type="OMA" id="QGADMIK"/>
<dbReference type="GO" id="GO:0005524">
    <property type="term" value="F:ATP binding"/>
    <property type="evidence" value="ECO:0007669"/>
    <property type="project" value="UniProtKB-KW"/>
</dbReference>
<keyword evidence="1" id="KW-0723">Serine/threonine-protein kinase</keyword>
<dbReference type="PANTHER" id="PTHR24353:SF127">
    <property type="entry name" value="PROTEIN PHOSPHATASE 2C AND CYCLIC NUCLEOTIDE-BINDING_KINASE DOMAIN-CONTAINING PROTEIN"/>
    <property type="match status" value="1"/>
</dbReference>
<accession>A0AA38GNP9</accession>
<evidence type="ECO:0000256" key="1">
    <source>
        <dbReference type="ARBA" id="ARBA00022527"/>
    </source>
</evidence>
<dbReference type="EMBL" id="JAHRHJ020000002">
    <property type="protein sequence ID" value="KAH9325453.1"/>
    <property type="molecule type" value="Genomic_DNA"/>
</dbReference>
<keyword evidence="2" id="KW-0808">Transferase</keyword>
<dbReference type="SUPFAM" id="SSF56112">
    <property type="entry name" value="Protein kinase-like (PK-like)"/>
    <property type="match status" value="1"/>
</dbReference>
<dbReference type="PANTHER" id="PTHR24353">
    <property type="entry name" value="CYCLIC NUCLEOTIDE-DEPENDENT PROTEIN KINASE"/>
    <property type="match status" value="1"/>
</dbReference>
<evidence type="ECO:0000256" key="5">
    <source>
        <dbReference type="ARBA" id="ARBA00022840"/>
    </source>
</evidence>
<reference evidence="6 7" key="1">
    <citation type="journal article" date="2021" name="Nat. Plants">
        <title>The Taxus genome provides insights into paclitaxel biosynthesis.</title>
        <authorList>
            <person name="Xiong X."/>
            <person name="Gou J."/>
            <person name="Liao Q."/>
            <person name="Li Y."/>
            <person name="Zhou Q."/>
            <person name="Bi G."/>
            <person name="Li C."/>
            <person name="Du R."/>
            <person name="Wang X."/>
            <person name="Sun T."/>
            <person name="Guo L."/>
            <person name="Liang H."/>
            <person name="Lu P."/>
            <person name="Wu Y."/>
            <person name="Zhang Z."/>
            <person name="Ro D.K."/>
            <person name="Shang Y."/>
            <person name="Huang S."/>
            <person name="Yan J."/>
        </authorList>
    </citation>
    <scope>NUCLEOTIDE SEQUENCE [LARGE SCALE GENOMIC DNA]</scope>
    <source>
        <strain evidence="6">Ta-2019</strain>
    </source>
</reference>
<dbReference type="GO" id="GO:0004691">
    <property type="term" value="F:cAMP-dependent protein kinase activity"/>
    <property type="evidence" value="ECO:0007669"/>
    <property type="project" value="TreeGrafter"/>
</dbReference>
<organism evidence="6 7">
    <name type="scientific">Taxus chinensis</name>
    <name type="common">Chinese yew</name>
    <name type="synonym">Taxus wallichiana var. chinensis</name>
    <dbReference type="NCBI Taxonomy" id="29808"/>
    <lineage>
        <taxon>Eukaryota</taxon>
        <taxon>Viridiplantae</taxon>
        <taxon>Streptophyta</taxon>
        <taxon>Embryophyta</taxon>
        <taxon>Tracheophyta</taxon>
        <taxon>Spermatophyta</taxon>
        <taxon>Pinopsida</taxon>
        <taxon>Pinidae</taxon>
        <taxon>Conifers II</taxon>
        <taxon>Cupressales</taxon>
        <taxon>Taxaceae</taxon>
        <taxon>Taxus</taxon>
    </lineage>
</organism>
<keyword evidence="5" id="KW-0067">ATP-binding</keyword>
<evidence type="ECO:0000256" key="4">
    <source>
        <dbReference type="ARBA" id="ARBA00022777"/>
    </source>
</evidence>
<sequence length="125" mass="14459">MLQNELPFGSWRETDLDIFAKIAKGQLMFPSHFSEDIIDLLKKLLQVDENVRLGCQGADMIKKHPWFKDVDWKRVLECSIPVPEEILTRIDSAFELHYADEHQMSVVGSSAGLEELNTQEWLDGW</sequence>
<dbReference type="InterPro" id="IPR011009">
    <property type="entry name" value="Kinase-like_dom_sf"/>
</dbReference>
<keyword evidence="4" id="KW-0418">Kinase</keyword>
<evidence type="ECO:0000256" key="2">
    <source>
        <dbReference type="ARBA" id="ARBA00022679"/>
    </source>
</evidence>
<dbReference type="AlphaFoldDB" id="A0AA38GNP9"/>
<dbReference type="Proteomes" id="UP000824469">
    <property type="component" value="Unassembled WGS sequence"/>
</dbReference>
<dbReference type="GO" id="GO:0005952">
    <property type="term" value="C:cAMP-dependent protein kinase complex"/>
    <property type="evidence" value="ECO:0007669"/>
    <property type="project" value="TreeGrafter"/>
</dbReference>
<name>A0AA38GNP9_TAXCH</name>
<gene>
    <name evidence="6" type="ORF">KI387_005631</name>
</gene>
<evidence type="ECO:0000256" key="3">
    <source>
        <dbReference type="ARBA" id="ARBA00022741"/>
    </source>
</evidence>
<keyword evidence="7" id="KW-1185">Reference proteome</keyword>
<dbReference type="Gene3D" id="1.10.510.10">
    <property type="entry name" value="Transferase(Phosphotransferase) domain 1"/>
    <property type="match status" value="1"/>
</dbReference>
<keyword evidence="3" id="KW-0547">Nucleotide-binding</keyword>
<comment type="caution">
    <text evidence="6">The sequence shown here is derived from an EMBL/GenBank/DDBJ whole genome shotgun (WGS) entry which is preliminary data.</text>
</comment>